<evidence type="ECO:0000256" key="17">
    <source>
        <dbReference type="ARBA" id="ARBA00024827"/>
    </source>
</evidence>
<dbReference type="PROSITE" id="PS50109">
    <property type="entry name" value="HIS_KIN"/>
    <property type="match status" value="1"/>
</dbReference>
<dbReference type="EMBL" id="JBBUKT010000007">
    <property type="protein sequence ID" value="MEK7952273.1"/>
    <property type="molecule type" value="Genomic_DNA"/>
</dbReference>
<dbReference type="PANTHER" id="PTHR24421:SF10">
    <property type="entry name" value="NITRATE_NITRITE SENSOR PROTEIN NARQ"/>
    <property type="match status" value="1"/>
</dbReference>
<evidence type="ECO:0000256" key="11">
    <source>
        <dbReference type="ARBA" id="ARBA00022741"/>
    </source>
</evidence>
<reference evidence="21 22" key="1">
    <citation type="submission" date="2024-04" db="EMBL/GenBank/DDBJ databases">
        <title>Luteolibacter sp. isolated from soil.</title>
        <authorList>
            <person name="An J."/>
        </authorList>
    </citation>
    <scope>NUCLEOTIDE SEQUENCE [LARGE SCALE GENOMIC DNA]</scope>
    <source>
        <strain evidence="21 22">Y139</strain>
    </source>
</reference>
<evidence type="ECO:0000256" key="12">
    <source>
        <dbReference type="ARBA" id="ARBA00022777"/>
    </source>
</evidence>
<dbReference type="InterPro" id="IPR004358">
    <property type="entry name" value="Sig_transdc_His_kin-like_C"/>
</dbReference>
<evidence type="ECO:0000256" key="16">
    <source>
        <dbReference type="ARBA" id="ARBA00023014"/>
    </source>
</evidence>
<comment type="cofactor">
    <cofactor evidence="2">
        <name>[4Fe-4S] cluster</name>
        <dbReference type="ChEBI" id="CHEBI:49883"/>
    </cofactor>
</comment>
<keyword evidence="6" id="KW-0004">4Fe-4S</keyword>
<keyword evidence="13" id="KW-0067">ATP-binding</keyword>
<keyword evidence="7" id="KW-0963">Cytoplasm</keyword>
<evidence type="ECO:0000256" key="19">
    <source>
        <dbReference type="SAM" id="Phobius"/>
    </source>
</evidence>
<dbReference type="CDD" id="cd16917">
    <property type="entry name" value="HATPase_UhpB-NarQ-NarX-like"/>
    <property type="match status" value="1"/>
</dbReference>
<evidence type="ECO:0000256" key="18">
    <source>
        <dbReference type="ARBA" id="ARBA00030800"/>
    </source>
</evidence>
<organism evidence="21 22">
    <name type="scientific">Luteolibacter soli</name>
    <dbReference type="NCBI Taxonomy" id="3135280"/>
    <lineage>
        <taxon>Bacteria</taxon>
        <taxon>Pseudomonadati</taxon>
        <taxon>Verrucomicrobiota</taxon>
        <taxon>Verrucomicrobiia</taxon>
        <taxon>Verrucomicrobiales</taxon>
        <taxon>Verrucomicrobiaceae</taxon>
        <taxon>Luteolibacter</taxon>
    </lineage>
</organism>
<keyword evidence="14" id="KW-0408">Iron</keyword>
<proteinExistence type="predicted"/>
<evidence type="ECO:0000256" key="14">
    <source>
        <dbReference type="ARBA" id="ARBA00023004"/>
    </source>
</evidence>
<evidence type="ECO:0000256" key="13">
    <source>
        <dbReference type="ARBA" id="ARBA00022840"/>
    </source>
</evidence>
<dbReference type="PANTHER" id="PTHR24421">
    <property type="entry name" value="NITRATE/NITRITE SENSOR PROTEIN NARX-RELATED"/>
    <property type="match status" value="1"/>
</dbReference>
<evidence type="ECO:0000256" key="4">
    <source>
        <dbReference type="ARBA" id="ARBA00012438"/>
    </source>
</evidence>
<comment type="subcellular location">
    <subcellularLocation>
        <location evidence="3">Cytoplasm</location>
    </subcellularLocation>
</comment>
<gene>
    <name evidence="21" type="ORF">WKV53_17315</name>
</gene>
<dbReference type="InterPro" id="IPR005467">
    <property type="entry name" value="His_kinase_dom"/>
</dbReference>
<comment type="caution">
    <text evidence="21">The sequence shown here is derived from an EMBL/GenBank/DDBJ whole genome shotgun (WGS) entry which is preliminary data.</text>
</comment>
<dbReference type="InterPro" id="IPR011712">
    <property type="entry name" value="Sig_transdc_His_kin_sub3_dim/P"/>
</dbReference>
<evidence type="ECO:0000313" key="21">
    <source>
        <dbReference type="EMBL" id="MEK7952273.1"/>
    </source>
</evidence>
<dbReference type="Gene3D" id="3.30.565.10">
    <property type="entry name" value="Histidine kinase-like ATPase, C-terminal domain"/>
    <property type="match status" value="1"/>
</dbReference>
<sequence>MMSTRSEAQVEARWPDVMPRPELRITVGYLLAAGLWVVLSDQVVRVVLPNSSASVQTLKGLNFVLTTSLLLFFVLRRAYRGWRSAERLNRELIMEMSDGFRLLSARSERLREEERTRLSRELHDQFGQALTSLTMELRWVEGRLERMEDQNVNPLIDRLVEAEEQVAQLLTGVQSIAADLRPDALDRLGLQEALMQEAGRFQERTGIEVTVNAGELPGDIPPAVATAAYRIFQEAMTNVVRHAGAAHVAVRCTADGSALRLTVADDGKGMPAEAERGRQAIGLLGMRERTELCGGSFRVCSSEGEGTEVSAMMPWKQA</sequence>
<dbReference type="Pfam" id="PF07730">
    <property type="entry name" value="HisKA_3"/>
    <property type="match status" value="1"/>
</dbReference>
<dbReference type="PRINTS" id="PR00344">
    <property type="entry name" value="BCTRLSENSOR"/>
</dbReference>
<feature type="domain" description="Histidine kinase" evidence="20">
    <location>
        <begin position="121"/>
        <end position="317"/>
    </location>
</feature>
<keyword evidence="22" id="KW-1185">Reference proteome</keyword>
<evidence type="ECO:0000256" key="9">
    <source>
        <dbReference type="ARBA" id="ARBA00022679"/>
    </source>
</evidence>
<evidence type="ECO:0000256" key="3">
    <source>
        <dbReference type="ARBA" id="ARBA00004496"/>
    </source>
</evidence>
<protein>
    <recommendedName>
        <fullName evidence="5">Oxygen sensor histidine kinase NreB</fullName>
        <ecNumber evidence="4">2.7.13.3</ecNumber>
    </recommendedName>
    <alternativeName>
        <fullName evidence="18">Nitrogen regulation protein B</fullName>
    </alternativeName>
</protein>
<keyword evidence="16" id="KW-0411">Iron-sulfur</keyword>
<keyword evidence="19" id="KW-1133">Transmembrane helix</keyword>
<evidence type="ECO:0000256" key="7">
    <source>
        <dbReference type="ARBA" id="ARBA00022490"/>
    </source>
</evidence>
<dbReference type="GO" id="GO:0016301">
    <property type="term" value="F:kinase activity"/>
    <property type="evidence" value="ECO:0007669"/>
    <property type="project" value="UniProtKB-KW"/>
</dbReference>
<evidence type="ECO:0000256" key="8">
    <source>
        <dbReference type="ARBA" id="ARBA00022553"/>
    </source>
</evidence>
<keyword evidence="19" id="KW-0472">Membrane</keyword>
<evidence type="ECO:0000256" key="15">
    <source>
        <dbReference type="ARBA" id="ARBA00023012"/>
    </source>
</evidence>
<evidence type="ECO:0000256" key="5">
    <source>
        <dbReference type="ARBA" id="ARBA00017322"/>
    </source>
</evidence>
<keyword evidence="15" id="KW-0902">Two-component regulatory system</keyword>
<dbReference type="EC" id="2.7.13.3" evidence="4"/>
<keyword evidence="19" id="KW-0812">Transmembrane</keyword>
<name>A0ABU9AX01_9BACT</name>
<keyword evidence="10" id="KW-0479">Metal-binding</keyword>
<dbReference type="Pfam" id="PF02518">
    <property type="entry name" value="HATPase_c"/>
    <property type="match status" value="1"/>
</dbReference>
<accession>A0ABU9AX01</accession>
<dbReference type="SMART" id="SM00387">
    <property type="entry name" value="HATPase_c"/>
    <property type="match status" value="1"/>
</dbReference>
<feature type="transmembrane region" description="Helical" evidence="19">
    <location>
        <begin position="21"/>
        <end position="40"/>
    </location>
</feature>
<evidence type="ECO:0000256" key="1">
    <source>
        <dbReference type="ARBA" id="ARBA00000085"/>
    </source>
</evidence>
<evidence type="ECO:0000256" key="2">
    <source>
        <dbReference type="ARBA" id="ARBA00001966"/>
    </source>
</evidence>
<dbReference type="Proteomes" id="UP001371305">
    <property type="component" value="Unassembled WGS sequence"/>
</dbReference>
<dbReference type="InterPro" id="IPR036890">
    <property type="entry name" value="HATPase_C_sf"/>
</dbReference>
<keyword evidence="12 21" id="KW-0418">Kinase</keyword>
<evidence type="ECO:0000259" key="20">
    <source>
        <dbReference type="PROSITE" id="PS50109"/>
    </source>
</evidence>
<dbReference type="SUPFAM" id="SSF55874">
    <property type="entry name" value="ATPase domain of HSP90 chaperone/DNA topoisomerase II/histidine kinase"/>
    <property type="match status" value="1"/>
</dbReference>
<keyword evidence="9" id="KW-0808">Transferase</keyword>
<feature type="transmembrane region" description="Helical" evidence="19">
    <location>
        <begin position="60"/>
        <end position="79"/>
    </location>
</feature>
<keyword evidence="8" id="KW-0597">Phosphoprotein</keyword>
<comment type="catalytic activity">
    <reaction evidence="1">
        <text>ATP + protein L-histidine = ADP + protein N-phospho-L-histidine.</text>
        <dbReference type="EC" id="2.7.13.3"/>
    </reaction>
</comment>
<keyword evidence="11" id="KW-0547">Nucleotide-binding</keyword>
<dbReference type="InterPro" id="IPR003594">
    <property type="entry name" value="HATPase_dom"/>
</dbReference>
<evidence type="ECO:0000256" key="6">
    <source>
        <dbReference type="ARBA" id="ARBA00022485"/>
    </source>
</evidence>
<dbReference type="InterPro" id="IPR050482">
    <property type="entry name" value="Sensor_HK_TwoCompSys"/>
</dbReference>
<dbReference type="Gene3D" id="1.20.5.1930">
    <property type="match status" value="1"/>
</dbReference>
<comment type="function">
    <text evidence="17">Member of the two-component regulatory system NreB/NreC involved in the control of dissimilatory nitrate/nitrite reduction in response to oxygen. NreB functions as a direct oxygen sensor histidine kinase which is autophosphorylated, in the absence of oxygen, probably at the conserved histidine residue, and transfers its phosphate group probably to a conserved aspartate residue of NreC. NreB/NreC activates the expression of the nitrate (narGHJI) and nitrite (nir) reductase operons, as well as the putative nitrate transporter gene narT.</text>
</comment>
<evidence type="ECO:0000313" key="22">
    <source>
        <dbReference type="Proteomes" id="UP001371305"/>
    </source>
</evidence>
<evidence type="ECO:0000256" key="10">
    <source>
        <dbReference type="ARBA" id="ARBA00022723"/>
    </source>
</evidence>